<reference evidence="1" key="1">
    <citation type="submission" date="2020-11" db="EMBL/GenBank/DDBJ databases">
        <authorList>
            <consortium name="DOE Joint Genome Institute"/>
            <person name="Ahrendt S."/>
            <person name="Riley R."/>
            <person name="Andreopoulos W."/>
            <person name="Labutti K."/>
            <person name="Pangilinan J."/>
            <person name="Ruiz-Duenas F.J."/>
            <person name="Barrasa J.M."/>
            <person name="Sanchez-Garcia M."/>
            <person name="Camarero S."/>
            <person name="Miyauchi S."/>
            <person name="Serrano A."/>
            <person name="Linde D."/>
            <person name="Babiker R."/>
            <person name="Drula E."/>
            <person name="Ayuso-Fernandez I."/>
            <person name="Pacheco R."/>
            <person name="Padilla G."/>
            <person name="Ferreira P."/>
            <person name="Barriuso J."/>
            <person name="Kellner H."/>
            <person name="Castanera R."/>
            <person name="Alfaro M."/>
            <person name="Ramirez L."/>
            <person name="Pisabarro A.G."/>
            <person name="Kuo A."/>
            <person name="Tritt A."/>
            <person name="Lipzen A."/>
            <person name="He G."/>
            <person name="Yan M."/>
            <person name="Ng V."/>
            <person name="Cullen D."/>
            <person name="Martin F."/>
            <person name="Rosso M.-N."/>
            <person name="Henrissat B."/>
            <person name="Hibbett D."/>
            <person name="Martinez A.T."/>
            <person name="Grigoriev I.V."/>
        </authorList>
    </citation>
    <scope>NUCLEOTIDE SEQUENCE</scope>
    <source>
        <strain evidence="1">MF-IS2</strain>
    </source>
</reference>
<evidence type="ECO:0008006" key="3">
    <source>
        <dbReference type="Google" id="ProtNLM"/>
    </source>
</evidence>
<evidence type="ECO:0000313" key="1">
    <source>
        <dbReference type="EMBL" id="KAF9447340.1"/>
    </source>
</evidence>
<proteinExistence type="predicted"/>
<sequence length="285" mass="32323">MGLTGTGKTSFISTFGKQDKEMKCSPDSCTGNISAVRVCLPGEDSGLVLVDTPGFDDTRKTNLQILKLISEWLERTGEKGVLLSGVLYLHRISDNRMAGTALEVLGLFKKLCGHDMYRHIVMVTTMWDRLRDENVGNLREEELRATFWAPVIRHGAVMMRYQNTKESAWDILEHILGGLTERRMLQLQRELIEMGKTFPSTAVGKELSKTINEIVKKQELLVQTLHNQLSKLDMDTDTRALLQEQRGELERQRENLDILRVPLKTKLRGALTSVPPHALIRSERV</sequence>
<dbReference type="CDD" id="cd00882">
    <property type="entry name" value="Ras_like_GTPase"/>
    <property type="match status" value="1"/>
</dbReference>
<protein>
    <recommendedName>
        <fullName evidence="3">G domain-containing protein</fullName>
    </recommendedName>
</protein>
<dbReference type="SUPFAM" id="SSF52540">
    <property type="entry name" value="P-loop containing nucleoside triphosphate hydrolases"/>
    <property type="match status" value="1"/>
</dbReference>
<name>A0A9P6C344_9AGAR</name>
<evidence type="ECO:0000313" key="2">
    <source>
        <dbReference type="Proteomes" id="UP000807342"/>
    </source>
</evidence>
<dbReference type="Gene3D" id="3.40.50.300">
    <property type="entry name" value="P-loop containing nucleotide triphosphate hydrolases"/>
    <property type="match status" value="1"/>
</dbReference>
<organism evidence="1 2">
    <name type="scientific">Macrolepiota fuliginosa MF-IS2</name>
    <dbReference type="NCBI Taxonomy" id="1400762"/>
    <lineage>
        <taxon>Eukaryota</taxon>
        <taxon>Fungi</taxon>
        <taxon>Dikarya</taxon>
        <taxon>Basidiomycota</taxon>
        <taxon>Agaricomycotina</taxon>
        <taxon>Agaricomycetes</taxon>
        <taxon>Agaricomycetidae</taxon>
        <taxon>Agaricales</taxon>
        <taxon>Agaricineae</taxon>
        <taxon>Agaricaceae</taxon>
        <taxon>Macrolepiota</taxon>
    </lineage>
</organism>
<dbReference type="AlphaFoldDB" id="A0A9P6C344"/>
<comment type="caution">
    <text evidence="1">The sequence shown here is derived from an EMBL/GenBank/DDBJ whole genome shotgun (WGS) entry which is preliminary data.</text>
</comment>
<dbReference type="InterPro" id="IPR027417">
    <property type="entry name" value="P-loop_NTPase"/>
</dbReference>
<accession>A0A9P6C344</accession>
<gene>
    <name evidence="1" type="ORF">P691DRAFT_671702</name>
</gene>
<dbReference type="EMBL" id="MU151204">
    <property type="protein sequence ID" value="KAF9447340.1"/>
    <property type="molecule type" value="Genomic_DNA"/>
</dbReference>
<dbReference type="OrthoDB" id="8954335at2759"/>
<dbReference type="Proteomes" id="UP000807342">
    <property type="component" value="Unassembled WGS sequence"/>
</dbReference>
<keyword evidence="2" id="KW-1185">Reference proteome</keyword>